<gene>
    <name evidence="16" type="ORF">SAMN05421803_13825</name>
</gene>
<proteinExistence type="inferred from homology"/>
<dbReference type="InterPro" id="IPR004513">
    <property type="entry name" value="FtsX"/>
</dbReference>
<comment type="similarity">
    <text evidence="3 12">Belongs to the ABC-4 integral membrane protein family. FtsX subfamily.</text>
</comment>
<evidence type="ECO:0000256" key="1">
    <source>
        <dbReference type="ARBA" id="ARBA00003552"/>
    </source>
</evidence>
<dbReference type="NCBIfam" id="NF038346">
    <property type="entry name" value="FtsX_actino"/>
    <property type="match status" value="1"/>
</dbReference>
<evidence type="ECO:0000256" key="11">
    <source>
        <dbReference type="ARBA" id="ARBA00023306"/>
    </source>
</evidence>
<keyword evidence="7 12" id="KW-0132">Cell division</keyword>
<keyword evidence="6 12" id="KW-1003">Cell membrane</keyword>
<evidence type="ECO:0000256" key="8">
    <source>
        <dbReference type="ARBA" id="ARBA00022692"/>
    </source>
</evidence>
<evidence type="ECO:0000256" key="7">
    <source>
        <dbReference type="ARBA" id="ARBA00022618"/>
    </source>
</evidence>
<dbReference type="EMBL" id="FQZK01000038">
    <property type="protein sequence ID" value="SHK86669.1"/>
    <property type="molecule type" value="Genomic_DNA"/>
</dbReference>
<name>A0A1M6VYZ0_9ACTN</name>
<feature type="transmembrane region" description="Helical" evidence="13">
    <location>
        <begin position="21"/>
        <end position="41"/>
    </location>
</feature>
<evidence type="ECO:0000259" key="14">
    <source>
        <dbReference type="Pfam" id="PF02687"/>
    </source>
</evidence>
<evidence type="ECO:0000256" key="12">
    <source>
        <dbReference type="PIRNR" id="PIRNR003097"/>
    </source>
</evidence>
<feature type="domain" description="ABC3 transporter permease C-terminal" evidence="14">
    <location>
        <begin position="184"/>
        <end position="302"/>
    </location>
</feature>
<comment type="subunit">
    <text evidence="4">Forms a membrane-associated complex with FtsE.</text>
</comment>
<evidence type="ECO:0000256" key="3">
    <source>
        <dbReference type="ARBA" id="ARBA00007379"/>
    </source>
</evidence>
<evidence type="ECO:0000256" key="6">
    <source>
        <dbReference type="ARBA" id="ARBA00022475"/>
    </source>
</evidence>
<dbReference type="Gene3D" id="3.30.70.3040">
    <property type="match status" value="1"/>
</dbReference>
<accession>A0A1M6VYZ0</accession>
<feature type="transmembrane region" description="Helical" evidence="13">
    <location>
        <begin position="180"/>
        <end position="202"/>
    </location>
</feature>
<evidence type="ECO:0000256" key="2">
    <source>
        <dbReference type="ARBA" id="ARBA00004651"/>
    </source>
</evidence>
<feature type="domain" description="FtsX extracellular" evidence="15">
    <location>
        <begin position="58"/>
        <end position="161"/>
    </location>
</feature>
<dbReference type="Pfam" id="PF18075">
    <property type="entry name" value="FtsX_ECD"/>
    <property type="match status" value="1"/>
</dbReference>
<keyword evidence="9 13" id="KW-1133">Transmembrane helix</keyword>
<evidence type="ECO:0000256" key="10">
    <source>
        <dbReference type="ARBA" id="ARBA00023136"/>
    </source>
</evidence>
<dbReference type="InterPro" id="IPR040690">
    <property type="entry name" value="FtsX_ECD"/>
</dbReference>
<evidence type="ECO:0000256" key="4">
    <source>
        <dbReference type="ARBA" id="ARBA00011160"/>
    </source>
</evidence>
<dbReference type="PANTHER" id="PTHR47755">
    <property type="entry name" value="CELL DIVISION PROTEIN FTSX"/>
    <property type="match status" value="1"/>
</dbReference>
<keyword evidence="8 13" id="KW-0812">Transmembrane</keyword>
<feature type="transmembrane region" description="Helical" evidence="13">
    <location>
        <begin position="223"/>
        <end position="253"/>
    </location>
</feature>
<dbReference type="PANTHER" id="PTHR47755:SF1">
    <property type="entry name" value="CELL DIVISION PROTEIN FTSX"/>
    <property type="match status" value="1"/>
</dbReference>
<protein>
    <recommendedName>
        <fullName evidence="5 12">Cell division protein FtsX</fullName>
    </recommendedName>
</protein>
<sequence>MRAQFVLSETWIGLRRNLTMTIAVITTVAISLALFGAGLLVNQQVSEMRNYWDERITLTIYMCNEISPTAVCQDNGPATDEDREALEGKLNGMEQVQDVTYLTAAEAWQDFQERLGASNEALAAAAQEGDIPDNFRVQLTNPEYYDTVRAAVEGSPGVDSISNDQRVLEQFFGLLDGLKWSALLVAGVQLAAAALLIGNTIRLSAYSRRRETGIMRLVGASNFYIQLPFLLEGAIAGLVGGLIASGFIVATRFTLLTRVEDWFQFDVALGTGSLMYVIGVSMILGVLLCTVTSFLTLRRYLKV</sequence>
<feature type="transmembrane region" description="Helical" evidence="13">
    <location>
        <begin position="273"/>
        <end position="297"/>
    </location>
</feature>
<evidence type="ECO:0000313" key="17">
    <source>
        <dbReference type="Proteomes" id="UP000184452"/>
    </source>
</evidence>
<evidence type="ECO:0000313" key="16">
    <source>
        <dbReference type="EMBL" id="SHK86669.1"/>
    </source>
</evidence>
<dbReference type="GO" id="GO:0051301">
    <property type="term" value="P:cell division"/>
    <property type="evidence" value="ECO:0007669"/>
    <property type="project" value="UniProtKB-KW"/>
</dbReference>
<evidence type="ECO:0000256" key="5">
    <source>
        <dbReference type="ARBA" id="ARBA00021907"/>
    </source>
</evidence>
<dbReference type="InterPro" id="IPR003838">
    <property type="entry name" value="ABC3_permease_C"/>
</dbReference>
<dbReference type="AlphaFoldDB" id="A0A1M6VYZ0"/>
<dbReference type="InterPro" id="IPR047929">
    <property type="entry name" value="FtsX_actino"/>
</dbReference>
<organism evidence="16 17">
    <name type="scientific">Nocardiopsis flavescens</name>
    <dbReference type="NCBI Taxonomy" id="758803"/>
    <lineage>
        <taxon>Bacteria</taxon>
        <taxon>Bacillati</taxon>
        <taxon>Actinomycetota</taxon>
        <taxon>Actinomycetes</taxon>
        <taxon>Streptosporangiales</taxon>
        <taxon>Nocardiopsidaceae</taxon>
        <taxon>Nocardiopsis</taxon>
    </lineage>
</organism>
<dbReference type="PIRSF" id="PIRSF003097">
    <property type="entry name" value="FtsX"/>
    <property type="match status" value="1"/>
</dbReference>
<dbReference type="Proteomes" id="UP000184452">
    <property type="component" value="Unassembled WGS sequence"/>
</dbReference>
<dbReference type="RefSeq" id="WP_218619605.1">
    <property type="nucleotide sequence ID" value="NZ_FQZK01000038.1"/>
</dbReference>
<keyword evidence="10 12" id="KW-0472">Membrane</keyword>
<dbReference type="GO" id="GO:0005886">
    <property type="term" value="C:plasma membrane"/>
    <property type="evidence" value="ECO:0007669"/>
    <property type="project" value="UniProtKB-SubCell"/>
</dbReference>
<keyword evidence="11 12" id="KW-0131">Cell cycle</keyword>
<evidence type="ECO:0000256" key="13">
    <source>
        <dbReference type="SAM" id="Phobius"/>
    </source>
</evidence>
<reference evidence="16 17" key="1">
    <citation type="submission" date="2016-11" db="EMBL/GenBank/DDBJ databases">
        <authorList>
            <person name="Jaros S."/>
            <person name="Januszkiewicz K."/>
            <person name="Wedrychowicz H."/>
        </authorList>
    </citation>
    <scope>NUCLEOTIDE SEQUENCE [LARGE SCALE GENOMIC DNA]</scope>
    <source>
        <strain evidence="16 17">CGMCC 4.5723</strain>
    </source>
</reference>
<comment type="function">
    <text evidence="1">Part of the ABC transporter FtsEX involved in cellular division.</text>
</comment>
<comment type="subcellular location">
    <subcellularLocation>
        <location evidence="2">Cell membrane</location>
        <topology evidence="2">Multi-pass membrane protein</topology>
    </subcellularLocation>
</comment>
<dbReference type="STRING" id="758803.SAMN05421803_13825"/>
<evidence type="ECO:0000256" key="9">
    <source>
        <dbReference type="ARBA" id="ARBA00022989"/>
    </source>
</evidence>
<keyword evidence="17" id="KW-1185">Reference proteome</keyword>
<evidence type="ECO:0000259" key="15">
    <source>
        <dbReference type="Pfam" id="PF18075"/>
    </source>
</evidence>
<dbReference type="Pfam" id="PF02687">
    <property type="entry name" value="FtsX"/>
    <property type="match status" value="1"/>
</dbReference>